<name>A0A7G9GI16_9FIRM</name>
<evidence type="ECO:0000313" key="3">
    <source>
        <dbReference type="Proteomes" id="UP000515860"/>
    </source>
</evidence>
<dbReference type="CDD" id="cd10439">
    <property type="entry name" value="GIY-YIG_COG3410"/>
    <property type="match status" value="1"/>
</dbReference>
<dbReference type="Pfam" id="PF09848">
    <property type="entry name" value="SLFN-g3_helicase"/>
    <property type="match status" value="1"/>
</dbReference>
<sequence>MRSLEAFREKLENHSSDKEKTVLLDYPIVYIHNWKSGEEYEIYIGESNDVVRRTKQHYDKARDKGCWQYQLKKNSASLYIIGHEHFNKSLTLDIENRLMLYMMSVENVKKIHNKRSNRQNRYYTDDELNEIFRFIWRNLRNTDSLLFPKESVIKDSALFKASPLHKLTQEQEDVKDRIIEKVFHALKKNERGQLIFIDGEAGTGKTVLNSSTFYELYSEAEEQGREDLQCYLLVNHDEQITVYEQIAEKLGLNDRYGKVVCKPTTFINHHSADNPIDVAFVDEAHLLLTQGKQSYKGNNQLEDILNRARVTVVMFDEYQILTTEQYWEAQILNHYRKIAKDNGNHFELRKQMRMAASEETISWIDDFTKNKKVTKLPMDGTGYEIKVFDGPSELEAAIKKRAGEEEHELSRMIATYDWEYSKNSSMEERMLAYWEVRIGDWHKPWNRELKKELGRKEKRRSKTLSWAEQPQTINEVGSTFTIQGFDLNYAGVILGPSVKYRDGEIVFDASASFNAKATRNRTLSDGTKRKFGETLIQHEVRVLMTRGVNGLYLYACDDELRRALKEAAGSQGKHETLLIKRK</sequence>
<dbReference type="InterPro" id="IPR027417">
    <property type="entry name" value="P-loop_NTPase"/>
</dbReference>
<feature type="domain" description="Schlafen group 3-like DNA/RNA helicase" evidence="1">
    <location>
        <begin position="193"/>
        <end position="557"/>
    </location>
</feature>
<gene>
    <name evidence="2" type="ORF">H9Q79_07140</name>
</gene>
<dbReference type="AlphaFoldDB" id="A0A7G9GI16"/>
<dbReference type="InterPro" id="IPR018647">
    <property type="entry name" value="SLFN_3-like_DNA/RNA_helicase"/>
</dbReference>
<keyword evidence="3" id="KW-1185">Reference proteome</keyword>
<dbReference type="Proteomes" id="UP000515860">
    <property type="component" value="Chromosome"/>
</dbReference>
<proteinExistence type="predicted"/>
<protein>
    <submittedName>
        <fullName evidence="2">DUF2075 domain-containing protein</fullName>
    </submittedName>
</protein>
<dbReference type="KEGG" id="whj:H9Q79_07140"/>
<dbReference type="Gene3D" id="3.40.50.300">
    <property type="entry name" value="P-loop containing nucleotide triphosphate hydrolases"/>
    <property type="match status" value="1"/>
</dbReference>
<evidence type="ECO:0000313" key="2">
    <source>
        <dbReference type="EMBL" id="QNM10448.1"/>
    </source>
</evidence>
<accession>A0A7G9GI16</accession>
<evidence type="ECO:0000259" key="1">
    <source>
        <dbReference type="Pfam" id="PF09848"/>
    </source>
</evidence>
<dbReference type="EMBL" id="CP060635">
    <property type="protein sequence ID" value="QNM10448.1"/>
    <property type="molecule type" value="Genomic_DNA"/>
</dbReference>
<reference evidence="2 3" key="1">
    <citation type="submission" date="2020-08" db="EMBL/GenBank/DDBJ databases">
        <authorList>
            <person name="Liu C."/>
            <person name="Sun Q."/>
        </authorList>
    </citation>
    <scope>NUCLEOTIDE SEQUENCE [LARGE SCALE GENOMIC DNA]</scope>
    <source>
        <strain evidence="2 3">NSJ-29</strain>
    </source>
</reference>
<dbReference type="SUPFAM" id="SSF52540">
    <property type="entry name" value="P-loop containing nucleoside triphosphate hydrolases"/>
    <property type="match status" value="1"/>
</dbReference>
<organism evidence="2 3">
    <name type="scientific">Wansuia hejianensis</name>
    <dbReference type="NCBI Taxonomy" id="2763667"/>
    <lineage>
        <taxon>Bacteria</taxon>
        <taxon>Bacillati</taxon>
        <taxon>Bacillota</taxon>
        <taxon>Clostridia</taxon>
        <taxon>Lachnospirales</taxon>
        <taxon>Lachnospiraceae</taxon>
        <taxon>Wansuia</taxon>
    </lineage>
</organism>